<evidence type="ECO:0000256" key="2">
    <source>
        <dbReference type="ARBA" id="ARBA00022801"/>
    </source>
</evidence>
<reference evidence="3" key="1">
    <citation type="submission" date="2021-03" db="EMBL/GenBank/DDBJ databases">
        <title>Acanthopleuribacteraceae sp. M133.</title>
        <authorList>
            <person name="Wang G."/>
        </authorList>
    </citation>
    <scope>NUCLEOTIDE SEQUENCE</scope>
    <source>
        <strain evidence="3">M133</strain>
    </source>
</reference>
<protein>
    <submittedName>
        <fullName evidence="3">Isochorismatase family protein</fullName>
    </submittedName>
</protein>
<dbReference type="AlphaFoldDB" id="A0A8A4TD03"/>
<dbReference type="Gene3D" id="3.40.50.850">
    <property type="entry name" value="Isochorismatase-like"/>
    <property type="match status" value="1"/>
</dbReference>
<gene>
    <name evidence="3" type="ORF">J3U87_18330</name>
</gene>
<organism evidence="3 4">
    <name type="scientific">Sulfidibacter corallicola</name>
    <dbReference type="NCBI Taxonomy" id="2818388"/>
    <lineage>
        <taxon>Bacteria</taxon>
        <taxon>Pseudomonadati</taxon>
        <taxon>Acidobacteriota</taxon>
        <taxon>Holophagae</taxon>
        <taxon>Acanthopleuribacterales</taxon>
        <taxon>Acanthopleuribacteraceae</taxon>
        <taxon>Sulfidibacter</taxon>
    </lineage>
</organism>
<name>A0A8A4TD03_SULCO</name>
<dbReference type="Proteomes" id="UP000663929">
    <property type="component" value="Chromosome"/>
</dbReference>
<dbReference type="PANTHER" id="PTHR11080">
    <property type="entry name" value="PYRAZINAMIDASE/NICOTINAMIDASE"/>
    <property type="match status" value="1"/>
</dbReference>
<sequence length="270" mass="30775">MTCALLIIDPQNDFCDPTGALYVPGAENDMERLGRFIATWRHRFSSIHVTMDSHHHWDISHPPFWVDAEGNHPELFSQIGIEDLSSGRWRTAQPSWQEHAERYVATLHDSGRYQLTIWPPHCLLGSTGHAVYPWLFEELKQWESDVGRPVDFILKGTNVGTEHYSALRAEVPDPQDEETSLNRALIERLTREDITRVFVAGEALSHCLASTLLDLVEEVDAEAFSRFVLLRDCTSSVPGFEKLGDVFLGKMLHRGLRICNTDDFEDSLFK</sequence>
<evidence type="ECO:0000256" key="1">
    <source>
        <dbReference type="ARBA" id="ARBA00006336"/>
    </source>
</evidence>
<dbReference type="PANTHER" id="PTHR11080:SF2">
    <property type="entry name" value="LD05707P"/>
    <property type="match status" value="1"/>
</dbReference>
<accession>A0A8A4TD03</accession>
<evidence type="ECO:0000313" key="4">
    <source>
        <dbReference type="Proteomes" id="UP000663929"/>
    </source>
</evidence>
<dbReference type="KEGG" id="scor:J3U87_18330"/>
<dbReference type="InterPro" id="IPR036380">
    <property type="entry name" value="Isochorismatase-like_sf"/>
</dbReference>
<evidence type="ECO:0000313" key="3">
    <source>
        <dbReference type="EMBL" id="QTD47553.1"/>
    </source>
</evidence>
<keyword evidence="4" id="KW-1185">Reference proteome</keyword>
<dbReference type="EMBL" id="CP071793">
    <property type="protein sequence ID" value="QTD47553.1"/>
    <property type="molecule type" value="Genomic_DNA"/>
</dbReference>
<dbReference type="GO" id="GO:0016787">
    <property type="term" value="F:hydrolase activity"/>
    <property type="evidence" value="ECO:0007669"/>
    <property type="project" value="UniProtKB-KW"/>
</dbReference>
<dbReference type="InterPro" id="IPR052347">
    <property type="entry name" value="Isochorismatase_Nicotinamidase"/>
</dbReference>
<comment type="similarity">
    <text evidence="1">Belongs to the isochorismatase family.</text>
</comment>
<proteinExistence type="inferred from homology"/>
<dbReference type="SUPFAM" id="SSF52499">
    <property type="entry name" value="Isochorismatase-like hydrolases"/>
    <property type="match status" value="1"/>
</dbReference>
<dbReference type="RefSeq" id="WP_237377222.1">
    <property type="nucleotide sequence ID" value="NZ_CP071793.1"/>
</dbReference>
<keyword evidence="2" id="KW-0378">Hydrolase</keyword>